<dbReference type="GO" id="GO:0008270">
    <property type="term" value="F:zinc ion binding"/>
    <property type="evidence" value="ECO:0007669"/>
    <property type="project" value="InterPro"/>
</dbReference>
<dbReference type="Proteomes" id="UP000886998">
    <property type="component" value="Unassembled WGS sequence"/>
</dbReference>
<evidence type="ECO:0000313" key="2">
    <source>
        <dbReference type="EMBL" id="GFY43277.1"/>
    </source>
</evidence>
<dbReference type="InterPro" id="IPR003604">
    <property type="entry name" value="Matrin/U1-like-C_Znf_C2H2"/>
</dbReference>
<comment type="caution">
    <text evidence="2">The sequence shown here is derived from an EMBL/GenBank/DDBJ whole genome shotgun (WGS) entry which is preliminary data.</text>
</comment>
<dbReference type="OrthoDB" id="6436350at2759"/>
<dbReference type="GO" id="GO:0003676">
    <property type="term" value="F:nucleic acid binding"/>
    <property type="evidence" value="ECO:0007669"/>
    <property type="project" value="InterPro"/>
</dbReference>
<reference evidence="2" key="1">
    <citation type="submission" date="2020-08" db="EMBL/GenBank/DDBJ databases">
        <title>Multicomponent nature underlies the extraordinary mechanical properties of spider dragline silk.</title>
        <authorList>
            <person name="Kono N."/>
            <person name="Nakamura H."/>
            <person name="Mori M."/>
            <person name="Yoshida Y."/>
            <person name="Ohtoshi R."/>
            <person name="Malay A.D."/>
            <person name="Moran D.A.P."/>
            <person name="Tomita M."/>
            <person name="Numata K."/>
            <person name="Arakawa K."/>
        </authorList>
    </citation>
    <scope>NUCLEOTIDE SEQUENCE</scope>
</reference>
<dbReference type="SMART" id="SM00451">
    <property type="entry name" value="ZnF_U1"/>
    <property type="match status" value="2"/>
</dbReference>
<dbReference type="SUPFAM" id="SSF57667">
    <property type="entry name" value="beta-beta-alpha zinc fingers"/>
    <property type="match status" value="1"/>
</dbReference>
<feature type="domain" description="U1-type" evidence="1">
    <location>
        <begin position="114"/>
        <end position="148"/>
    </location>
</feature>
<organism evidence="2 3">
    <name type="scientific">Trichonephila inaurata madagascariensis</name>
    <dbReference type="NCBI Taxonomy" id="2747483"/>
    <lineage>
        <taxon>Eukaryota</taxon>
        <taxon>Metazoa</taxon>
        <taxon>Ecdysozoa</taxon>
        <taxon>Arthropoda</taxon>
        <taxon>Chelicerata</taxon>
        <taxon>Arachnida</taxon>
        <taxon>Araneae</taxon>
        <taxon>Araneomorphae</taxon>
        <taxon>Entelegynae</taxon>
        <taxon>Araneoidea</taxon>
        <taxon>Nephilidae</taxon>
        <taxon>Trichonephila</taxon>
        <taxon>Trichonephila inaurata</taxon>
    </lineage>
</organism>
<dbReference type="AlphaFoldDB" id="A0A8X7BUN4"/>
<accession>A0A8X7BUN4</accession>
<dbReference type="EMBL" id="BMAV01003579">
    <property type="protein sequence ID" value="GFY43277.1"/>
    <property type="molecule type" value="Genomic_DNA"/>
</dbReference>
<dbReference type="Pfam" id="PF12874">
    <property type="entry name" value="zf-met"/>
    <property type="match status" value="1"/>
</dbReference>
<dbReference type="InterPro" id="IPR036236">
    <property type="entry name" value="Znf_C2H2_sf"/>
</dbReference>
<proteinExistence type="predicted"/>
<dbReference type="Gene3D" id="3.30.160.60">
    <property type="entry name" value="Classic Zinc Finger"/>
    <property type="match status" value="1"/>
</dbReference>
<evidence type="ECO:0000259" key="1">
    <source>
        <dbReference type="SMART" id="SM00451"/>
    </source>
</evidence>
<protein>
    <submittedName>
        <fullName evidence="2">Zinc finger protein</fullName>
    </submittedName>
</protein>
<feature type="domain" description="U1-type" evidence="1">
    <location>
        <begin position="51"/>
        <end position="86"/>
    </location>
</feature>
<keyword evidence="3" id="KW-1185">Reference proteome</keyword>
<dbReference type="InterPro" id="IPR013087">
    <property type="entry name" value="Znf_C2H2_type"/>
</dbReference>
<sequence>MNLPLSSNHEVKDRKYNNNDEQLLFVESTHHKKKPNSEFNTIESSETHLKCYKRYVACAIRSLMGLFSPYEQHLQGKAHKKIVKKSLKNVGIDSLLPATDSTLQNSMQYNSGVVKKYYCEICKKQCTCPIQYDTHILSIAHKNQVLNSEINGKVDSIKEPRMCNSGLITTDSLPNAGANFTNYESDKINSEKGKRQVNYLNSETQTDNTKKFPELSYAPAIANFNFNDP</sequence>
<evidence type="ECO:0000313" key="3">
    <source>
        <dbReference type="Proteomes" id="UP000886998"/>
    </source>
</evidence>
<name>A0A8X7BUN4_9ARAC</name>
<gene>
    <name evidence="2" type="primary">NCL1_39541</name>
    <name evidence="2" type="ORF">TNIN_83801</name>
</gene>